<keyword evidence="3 4" id="KW-0408">Iron</keyword>
<dbReference type="AlphaFoldDB" id="A0A0N0VIF4"/>
<dbReference type="STRING" id="50340.PF66_05939"/>
<dbReference type="PANTHER" id="PTHR24305">
    <property type="entry name" value="CYTOCHROME P450"/>
    <property type="match status" value="1"/>
</dbReference>
<sequence>MLEANPNCPIRRRLAHLPWVGDNRAGLRHWLEIQRDPLAWLQKMHAMQPDVAVMRMGPQRVWCLFHPQAVHELMVEHRDDLRRWAPALCMLKQWNGRSFMMREGEPAQAQRKAVRPHITAPAASEVRHLAAQWAERIEEGREYDLDLEMAAFSATLSGHALFEVDLEPSAYRIAKAVRLLSRVALLEMSTGLPLGHWFPSKLCPRKRWALGQLRAVVDEVAQQSPKPLVELRDELCTLLMASHQSTGVTLTWCLLLLAQRPDLCKRLRAELAYIDWPAIRSVSDLRNCPLLRAVLQECLRLYPPAYGLAPRQVTADIEVSGHSLKRGDVVMVSSWITHRDPRWFEAPLEFRPERFLDSATWPRGAYFPFGLGDRSCPGTAMAMIDLAAALAYWVEHWDIVYDGELAPRGWFSLRPQRARVRFLRAAL</sequence>
<evidence type="ECO:0000256" key="3">
    <source>
        <dbReference type="PIRSR" id="PIRSR602401-1"/>
    </source>
</evidence>
<evidence type="ECO:0000256" key="1">
    <source>
        <dbReference type="ARBA" id="ARBA00001971"/>
    </source>
</evidence>
<dbReference type="Pfam" id="PF00067">
    <property type="entry name" value="p450"/>
    <property type="match status" value="2"/>
</dbReference>
<comment type="cofactor">
    <cofactor evidence="1 3">
        <name>heme</name>
        <dbReference type="ChEBI" id="CHEBI:30413"/>
    </cofactor>
</comment>
<evidence type="ECO:0000256" key="4">
    <source>
        <dbReference type="RuleBase" id="RU000461"/>
    </source>
</evidence>
<dbReference type="SUPFAM" id="SSF48264">
    <property type="entry name" value="Cytochrome P450"/>
    <property type="match status" value="1"/>
</dbReference>
<dbReference type="GO" id="GO:0005506">
    <property type="term" value="F:iron ion binding"/>
    <property type="evidence" value="ECO:0007669"/>
    <property type="project" value="InterPro"/>
</dbReference>
<dbReference type="GO" id="GO:0020037">
    <property type="term" value="F:heme binding"/>
    <property type="evidence" value="ECO:0007669"/>
    <property type="project" value="InterPro"/>
</dbReference>
<evidence type="ECO:0000256" key="2">
    <source>
        <dbReference type="ARBA" id="ARBA00010617"/>
    </source>
</evidence>
<organism evidence="5 6">
    <name type="scientific">Pseudomonas asplenii</name>
    <dbReference type="NCBI Taxonomy" id="53407"/>
    <lineage>
        <taxon>Bacteria</taxon>
        <taxon>Pseudomonadati</taxon>
        <taxon>Pseudomonadota</taxon>
        <taxon>Gammaproteobacteria</taxon>
        <taxon>Pseudomonadales</taxon>
        <taxon>Pseudomonadaceae</taxon>
        <taxon>Pseudomonas</taxon>
    </lineage>
</organism>
<evidence type="ECO:0000313" key="5">
    <source>
        <dbReference type="EMBL" id="KPA87556.1"/>
    </source>
</evidence>
<comment type="similarity">
    <text evidence="2 4">Belongs to the cytochrome P450 family.</text>
</comment>
<dbReference type="RefSeq" id="WP_054064576.1">
    <property type="nucleotide sequence ID" value="NZ_JSYZ01000028.1"/>
</dbReference>
<dbReference type="OrthoDB" id="9764248at2"/>
<dbReference type="PRINTS" id="PR00463">
    <property type="entry name" value="EP450I"/>
</dbReference>
<dbReference type="GO" id="GO:0016705">
    <property type="term" value="F:oxidoreductase activity, acting on paired donors, with incorporation or reduction of molecular oxygen"/>
    <property type="evidence" value="ECO:0007669"/>
    <property type="project" value="InterPro"/>
</dbReference>
<evidence type="ECO:0000313" key="6">
    <source>
        <dbReference type="Proteomes" id="UP000037931"/>
    </source>
</evidence>
<dbReference type="PANTHER" id="PTHR24305:SF166">
    <property type="entry name" value="CYTOCHROME P450 12A4, MITOCHONDRIAL-RELATED"/>
    <property type="match status" value="1"/>
</dbReference>
<dbReference type="Proteomes" id="UP000037931">
    <property type="component" value="Unassembled WGS sequence"/>
</dbReference>
<comment type="caution">
    <text evidence="5">The sequence shown here is derived from an EMBL/GenBank/DDBJ whole genome shotgun (WGS) entry which is preliminary data.</text>
</comment>
<keyword evidence="3 4" id="KW-0479">Metal-binding</keyword>
<feature type="binding site" description="axial binding residue" evidence="3">
    <location>
        <position position="376"/>
    </location>
    <ligand>
        <name>heme</name>
        <dbReference type="ChEBI" id="CHEBI:30413"/>
    </ligand>
    <ligandPart>
        <name>Fe</name>
        <dbReference type="ChEBI" id="CHEBI:18248"/>
    </ligandPart>
</feature>
<name>A0A0N0VIF4_9PSED</name>
<dbReference type="InterPro" id="IPR017972">
    <property type="entry name" value="Cyt_P450_CS"/>
</dbReference>
<proteinExistence type="inferred from homology"/>
<dbReference type="PROSITE" id="PS00086">
    <property type="entry name" value="CYTOCHROME_P450"/>
    <property type="match status" value="1"/>
</dbReference>
<dbReference type="GO" id="GO:0004497">
    <property type="term" value="F:monooxygenase activity"/>
    <property type="evidence" value="ECO:0007669"/>
    <property type="project" value="UniProtKB-KW"/>
</dbReference>
<dbReference type="EMBL" id="JSYZ01000028">
    <property type="protein sequence ID" value="KPA87556.1"/>
    <property type="molecule type" value="Genomic_DNA"/>
</dbReference>
<keyword evidence="4" id="KW-0503">Monooxygenase</keyword>
<keyword evidence="3 4" id="KW-0349">Heme</keyword>
<dbReference type="InterPro" id="IPR002401">
    <property type="entry name" value="Cyt_P450_E_grp-I"/>
</dbReference>
<dbReference type="InterPro" id="IPR036396">
    <property type="entry name" value="Cyt_P450_sf"/>
</dbReference>
<keyword evidence="4" id="KW-0560">Oxidoreductase</keyword>
<reference evidence="5 6" key="1">
    <citation type="journal article" date="2015" name="PLoS ONE">
        <title>Rice-Infecting Pseudomonas Genomes Are Highly Accessorized and Harbor Multiple Putative Virulence Mechanisms to Cause Sheath Brown Rot.</title>
        <authorList>
            <person name="Quibod I.L."/>
            <person name="Grande G."/>
            <person name="Oreiro E.G."/>
            <person name="Borja F.N."/>
            <person name="Dossa G.S."/>
            <person name="Mauleon R."/>
            <person name="Cruz C.V."/>
            <person name="Oliva R."/>
        </authorList>
    </citation>
    <scope>NUCLEOTIDE SEQUENCE [LARGE SCALE GENOMIC DNA]</scope>
    <source>
        <strain evidence="5 6">IRRI 6609</strain>
    </source>
</reference>
<gene>
    <name evidence="5" type="ORF">PF66_05939</name>
</gene>
<keyword evidence="6" id="KW-1185">Reference proteome</keyword>
<dbReference type="Gene3D" id="1.10.630.10">
    <property type="entry name" value="Cytochrome P450"/>
    <property type="match status" value="1"/>
</dbReference>
<dbReference type="InterPro" id="IPR050121">
    <property type="entry name" value="Cytochrome_P450_monoxygenase"/>
</dbReference>
<dbReference type="PATRIC" id="fig|50340.43.peg.3657"/>
<accession>A0A0N0VIF4</accession>
<dbReference type="PRINTS" id="PR00385">
    <property type="entry name" value="P450"/>
</dbReference>
<dbReference type="InterPro" id="IPR001128">
    <property type="entry name" value="Cyt_P450"/>
</dbReference>
<protein>
    <submittedName>
        <fullName evidence="5">Cytochrome P450</fullName>
    </submittedName>
</protein>